<dbReference type="GO" id="GO:0030497">
    <property type="term" value="P:fatty acid elongation"/>
    <property type="evidence" value="ECO:0007669"/>
    <property type="project" value="UniProtKB-ARBA"/>
</dbReference>
<dbReference type="InterPro" id="IPR014030">
    <property type="entry name" value="Ketoacyl_synth_N"/>
</dbReference>
<dbReference type="Proteomes" id="UP000399805">
    <property type="component" value="Unassembled WGS sequence"/>
</dbReference>
<evidence type="ECO:0000259" key="5">
    <source>
        <dbReference type="PROSITE" id="PS52004"/>
    </source>
</evidence>
<keyword evidence="2 4" id="KW-0808">Transferase</keyword>
<dbReference type="EMBL" id="CABVGP010000001">
    <property type="protein sequence ID" value="VVJ17774.1"/>
    <property type="molecule type" value="Genomic_DNA"/>
</dbReference>
<keyword evidence="7" id="KW-1185">Reference proteome</keyword>
<dbReference type="InterPro" id="IPR018201">
    <property type="entry name" value="Ketoacyl_synth_AS"/>
</dbReference>
<proteinExistence type="inferred from homology"/>
<dbReference type="FunFam" id="3.40.47.10:FF:000029">
    <property type="entry name" value="3-oxoacyl-[acyl-carrier-protein] synthase 1"/>
    <property type="match status" value="1"/>
</dbReference>
<organism evidence="6 7">
    <name type="scientific">Amycolatopsis camponoti</name>
    <dbReference type="NCBI Taxonomy" id="2606593"/>
    <lineage>
        <taxon>Bacteria</taxon>
        <taxon>Bacillati</taxon>
        <taxon>Actinomycetota</taxon>
        <taxon>Actinomycetes</taxon>
        <taxon>Pseudonocardiales</taxon>
        <taxon>Pseudonocardiaceae</taxon>
        <taxon>Amycolatopsis</taxon>
    </lineage>
</organism>
<feature type="domain" description="Ketosynthase family 3 (KS3)" evidence="5">
    <location>
        <begin position="3"/>
        <end position="415"/>
    </location>
</feature>
<comment type="similarity">
    <text evidence="1 4">Belongs to the thiolase-like superfamily. Beta-ketoacyl-ACP synthases family.</text>
</comment>
<evidence type="ECO:0000313" key="7">
    <source>
        <dbReference type="Proteomes" id="UP000399805"/>
    </source>
</evidence>
<dbReference type="Pfam" id="PF02801">
    <property type="entry name" value="Ketoacyl-synt_C"/>
    <property type="match status" value="1"/>
</dbReference>
<evidence type="ECO:0000256" key="2">
    <source>
        <dbReference type="ARBA" id="ARBA00022679"/>
    </source>
</evidence>
<protein>
    <submittedName>
        <fullName evidence="6">TcmK</fullName>
    </submittedName>
</protein>
<dbReference type="CDD" id="cd00834">
    <property type="entry name" value="KAS_I_II"/>
    <property type="match status" value="1"/>
</dbReference>
<dbReference type="PROSITE" id="PS52004">
    <property type="entry name" value="KS3_2"/>
    <property type="match status" value="1"/>
</dbReference>
<dbReference type="PANTHER" id="PTHR11712">
    <property type="entry name" value="POLYKETIDE SYNTHASE-RELATED"/>
    <property type="match status" value="1"/>
</dbReference>
<reference evidence="6 7" key="1">
    <citation type="submission" date="2019-09" db="EMBL/GenBank/DDBJ databases">
        <authorList>
            <person name="Leyn A S."/>
        </authorList>
    </citation>
    <scope>NUCLEOTIDE SEQUENCE [LARGE SCALE GENOMIC DNA]</scope>
    <source>
        <strain evidence="6">AA231_1</strain>
    </source>
</reference>
<dbReference type="InterPro" id="IPR016039">
    <property type="entry name" value="Thiolase-like"/>
</dbReference>
<dbReference type="PANTHER" id="PTHR11712:SF336">
    <property type="entry name" value="3-OXOACYL-[ACYL-CARRIER-PROTEIN] SYNTHASE, MITOCHONDRIAL"/>
    <property type="match status" value="1"/>
</dbReference>
<dbReference type="InterPro" id="IPR020841">
    <property type="entry name" value="PKS_Beta-ketoAc_synthase_dom"/>
</dbReference>
<evidence type="ECO:0000256" key="4">
    <source>
        <dbReference type="RuleBase" id="RU003694"/>
    </source>
</evidence>
<dbReference type="InterPro" id="IPR000794">
    <property type="entry name" value="Beta-ketoacyl_synthase"/>
</dbReference>
<accession>A0A6I8LJL8</accession>
<dbReference type="InterPro" id="IPR014031">
    <property type="entry name" value="Ketoacyl_synth_C"/>
</dbReference>
<sequence>MTGRRVVITGIGVRAPGGIGTPAFWDLLTSGRTATRTISTFDPAPFRSRIAAEIDFDPIAEGFTAGQAATADRATLLALACAREALADSGAGPLDPERTGVSVGTAVGATMSLDREYARVSSRGATWLVDHTLAAPNLFDHYVPSSMARDVAWEIGAEGPVAVVSTGCTSGLDAVGHAVERIRDGRAEVMLGGATEAPISPITVACFDAIKATSPNNGDPAHASRPFDRGRDGFVLGEGAAMFVLEELTAARRRGAHVYAEVSGFATRCNAHHMTGLRPDGRELAEAVTVALAQAKRAPDAVGYVNAHGSGTKQNDRHETAAVKRSLGDHAYRVPVSSIKSMIGHSLGAIGAIELAACALAIEHGVVPPTANYAEPDPDCDLDYVPNTAREVATDTVLSVGSGFGGFQSAAVLTKAGS</sequence>
<dbReference type="FunFam" id="3.40.47.10:FF:000018">
    <property type="entry name" value="3-oxoacyl-[acyl-carrier-protein] synthase 2"/>
    <property type="match status" value="1"/>
</dbReference>
<dbReference type="PROSITE" id="PS00606">
    <property type="entry name" value="KS3_1"/>
    <property type="match status" value="1"/>
</dbReference>
<gene>
    <name evidence="6" type="ORF">AA23TX_02795</name>
</gene>
<name>A0A6I8LJL8_9PSEU</name>
<dbReference type="GO" id="GO:0005829">
    <property type="term" value="C:cytosol"/>
    <property type="evidence" value="ECO:0007669"/>
    <property type="project" value="TreeGrafter"/>
</dbReference>
<evidence type="ECO:0000313" key="6">
    <source>
        <dbReference type="EMBL" id="VVJ17774.1"/>
    </source>
</evidence>
<evidence type="ECO:0000256" key="1">
    <source>
        <dbReference type="ARBA" id="ARBA00008467"/>
    </source>
</evidence>
<dbReference type="AlphaFoldDB" id="A0A6I8LJL8"/>
<evidence type="ECO:0000256" key="3">
    <source>
        <dbReference type="ARBA" id="ARBA00023315"/>
    </source>
</evidence>
<dbReference type="SMART" id="SM00825">
    <property type="entry name" value="PKS_KS"/>
    <property type="match status" value="1"/>
</dbReference>
<dbReference type="Pfam" id="PF00109">
    <property type="entry name" value="ketoacyl-synt"/>
    <property type="match status" value="1"/>
</dbReference>
<dbReference type="GO" id="GO:0004315">
    <property type="term" value="F:3-oxoacyl-[acyl-carrier-protein] synthase activity"/>
    <property type="evidence" value="ECO:0007669"/>
    <property type="project" value="InterPro"/>
</dbReference>
<dbReference type="Gene3D" id="3.40.47.10">
    <property type="match status" value="2"/>
</dbReference>
<keyword evidence="3" id="KW-0012">Acyltransferase</keyword>
<dbReference type="SUPFAM" id="SSF53901">
    <property type="entry name" value="Thiolase-like"/>
    <property type="match status" value="2"/>
</dbReference>